<dbReference type="SUPFAM" id="SSF158446">
    <property type="entry name" value="IVS-encoded protein-like"/>
    <property type="match status" value="1"/>
</dbReference>
<evidence type="ECO:0000313" key="2">
    <source>
        <dbReference type="Proteomes" id="UP000179221"/>
    </source>
</evidence>
<reference evidence="1 2" key="1">
    <citation type="journal article" date="2016" name="Nat. Commun.">
        <title>Thousands of microbial genomes shed light on interconnected biogeochemical processes in an aquifer system.</title>
        <authorList>
            <person name="Anantharaman K."/>
            <person name="Brown C.T."/>
            <person name="Hug L.A."/>
            <person name="Sharon I."/>
            <person name="Castelle C.J."/>
            <person name="Probst A.J."/>
            <person name="Thomas B.C."/>
            <person name="Singh A."/>
            <person name="Wilkins M.J."/>
            <person name="Karaoz U."/>
            <person name="Brodie E.L."/>
            <person name="Williams K.H."/>
            <person name="Hubbard S.S."/>
            <person name="Banfield J.F."/>
        </authorList>
    </citation>
    <scope>NUCLEOTIDE SEQUENCE [LARGE SCALE GENOMIC DNA]</scope>
</reference>
<dbReference type="InterPro" id="IPR026354">
    <property type="entry name" value="4helix_suffix_dom"/>
</dbReference>
<sequence>MQPYKKLFTYWFAVIIYDLTVDFTKSYIKSFKLKEQMDGAARSGKQNIVEGSEGMQTSLKSAIKLTGVAKASFEELIGDLEDYLRQNNLKQFPKNNPKIEIFRQKAAVLIKKLSDFYKNESLVRNLSNLSYLEKYFNTSSVEEKVNLLLTLCHQETFLLNKQVLSLEEKHKTEGGLTEKLYKARVQHRGY</sequence>
<protein>
    <recommendedName>
        <fullName evidence="3">Four helix bundle protein</fullName>
    </recommendedName>
</protein>
<evidence type="ECO:0008006" key="3">
    <source>
        <dbReference type="Google" id="ProtNLM"/>
    </source>
</evidence>
<comment type="caution">
    <text evidence="1">The sequence shown here is derived from an EMBL/GenBank/DDBJ whole genome shotgun (WGS) entry which is preliminary data.</text>
</comment>
<dbReference type="Proteomes" id="UP000179221">
    <property type="component" value="Unassembled WGS sequence"/>
</dbReference>
<dbReference type="InterPro" id="IPR012657">
    <property type="entry name" value="23S_rRNA-intervening_sequence"/>
</dbReference>
<proteinExistence type="predicted"/>
<dbReference type="AlphaFoldDB" id="A0A1F7YHC7"/>
<evidence type="ECO:0000313" key="1">
    <source>
        <dbReference type="EMBL" id="OGM26269.1"/>
    </source>
</evidence>
<dbReference type="Gene3D" id="1.20.1440.60">
    <property type="entry name" value="23S rRNA-intervening sequence"/>
    <property type="match status" value="1"/>
</dbReference>
<dbReference type="EMBL" id="MGGL01000014">
    <property type="protein sequence ID" value="OGM26269.1"/>
    <property type="molecule type" value="Genomic_DNA"/>
</dbReference>
<accession>A0A1F7YHC7</accession>
<dbReference type="NCBIfam" id="TIGR04258">
    <property type="entry name" value="4helix_suffix"/>
    <property type="match status" value="1"/>
</dbReference>
<organism evidence="1 2">
    <name type="scientific">Candidatus Woesebacteria bacterium RIFCSPHIGHO2_01_FULL_40_22</name>
    <dbReference type="NCBI Taxonomy" id="1802499"/>
    <lineage>
        <taxon>Bacteria</taxon>
        <taxon>Candidatus Woeseibacteriota</taxon>
    </lineage>
</organism>
<name>A0A1F7YHC7_9BACT</name>
<dbReference type="NCBIfam" id="TIGR02436">
    <property type="entry name" value="four helix bundle protein"/>
    <property type="match status" value="1"/>
</dbReference>
<dbReference type="InterPro" id="IPR036583">
    <property type="entry name" value="23S_rRNA_IVS_sf"/>
</dbReference>
<gene>
    <name evidence="1" type="ORF">A2628_03635</name>
</gene>